<feature type="chain" id="PRO_5011994510" description="Glucose/Sorbosone dehydrogenase domain-containing protein" evidence="1">
    <location>
        <begin position="20"/>
        <end position="378"/>
    </location>
</feature>
<dbReference type="SUPFAM" id="SSF50952">
    <property type="entry name" value="Soluble quinoprotein glucose dehydrogenase"/>
    <property type="match status" value="1"/>
</dbReference>
<dbReference type="InterPro" id="IPR011042">
    <property type="entry name" value="6-blade_b-propeller_TolB-like"/>
</dbReference>
<proteinExistence type="predicted"/>
<dbReference type="EMBL" id="MQWB01000001">
    <property type="protein sequence ID" value="OZC04333.1"/>
    <property type="molecule type" value="Genomic_DNA"/>
</dbReference>
<name>A0A259U2Q5_9BACT</name>
<dbReference type="RefSeq" id="WP_094550688.1">
    <property type="nucleotide sequence ID" value="NZ_MQWB01000001.1"/>
</dbReference>
<evidence type="ECO:0000256" key="1">
    <source>
        <dbReference type="SAM" id="SignalP"/>
    </source>
</evidence>
<dbReference type="Proteomes" id="UP000216446">
    <property type="component" value="Unassembled WGS sequence"/>
</dbReference>
<dbReference type="InterPro" id="IPR012938">
    <property type="entry name" value="Glc/Sorbosone_DH"/>
</dbReference>
<dbReference type="OrthoDB" id="9770043at2"/>
<reference evidence="3 4" key="1">
    <citation type="submission" date="2016-11" db="EMBL/GenBank/DDBJ databases">
        <title>Study of marine rhodopsin-containing bacteria.</title>
        <authorList>
            <person name="Yoshizawa S."/>
            <person name="Kumagai Y."/>
            <person name="Kogure K."/>
        </authorList>
    </citation>
    <scope>NUCLEOTIDE SEQUENCE [LARGE SCALE GENOMIC DNA]</scope>
    <source>
        <strain evidence="3 4">SG-29</strain>
    </source>
</reference>
<dbReference type="AlphaFoldDB" id="A0A259U2Q5"/>
<dbReference type="FunCoup" id="A0A259U2Q5">
    <property type="interactions" value="71"/>
</dbReference>
<dbReference type="Pfam" id="PF07995">
    <property type="entry name" value="GSDH"/>
    <property type="match status" value="1"/>
</dbReference>
<evidence type="ECO:0000313" key="4">
    <source>
        <dbReference type="Proteomes" id="UP000216446"/>
    </source>
</evidence>
<evidence type="ECO:0000259" key="2">
    <source>
        <dbReference type="Pfam" id="PF07995"/>
    </source>
</evidence>
<keyword evidence="1" id="KW-0732">Signal</keyword>
<feature type="signal peptide" evidence="1">
    <location>
        <begin position="1"/>
        <end position="19"/>
    </location>
</feature>
<protein>
    <recommendedName>
        <fullName evidence="2">Glucose/Sorbosone dehydrogenase domain-containing protein</fullName>
    </recommendedName>
</protein>
<accession>A0A259U2Q5</accession>
<feature type="domain" description="Glucose/Sorbosone dehydrogenase" evidence="2">
    <location>
        <begin position="47"/>
        <end position="371"/>
    </location>
</feature>
<organism evidence="3 4">
    <name type="scientific">Rubricoccus marinus</name>
    <dbReference type="NCBI Taxonomy" id="716817"/>
    <lineage>
        <taxon>Bacteria</taxon>
        <taxon>Pseudomonadati</taxon>
        <taxon>Rhodothermota</taxon>
        <taxon>Rhodothermia</taxon>
        <taxon>Rhodothermales</taxon>
        <taxon>Rubricoccaceae</taxon>
        <taxon>Rubricoccus</taxon>
    </lineage>
</organism>
<dbReference type="InParanoid" id="A0A259U2Q5"/>
<dbReference type="InterPro" id="IPR011041">
    <property type="entry name" value="Quinoprot_gluc/sorb_DH_b-prop"/>
</dbReference>
<keyword evidence="4" id="KW-1185">Reference proteome</keyword>
<dbReference type="PANTHER" id="PTHR19328">
    <property type="entry name" value="HEDGEHOG-INTERACTING PROTEIN"/>
    <property type="match status" value="1"/>
</dbReference>
<gene>
    <name evidence="3" type="ORF">BSZ36_15925</name>
</gene>
<dbReference type="Gene3D" id="2.120.10.30">
    <property type="entry name" value="TolB, C-terminal domain"/>
    <property type="match status" value="1"/>
</dbReference>
<dbReference type="PANTHER" id="PTHR19328:SF75">
    <property type="entry name" value="ALDOSE SUGAR DEHYDROGENASE YLII"/>
    <property type="match status" value="1"/>
</dbReference>
<evidence type="ECO:0000313" key="3">
    <source>
        <dbReference type="EMBL" id="OZC04333.1"/>
    </source>
</evidence>
<sequence>MIRSALALCFLLLAAPMCAQTLPGQSADEVATDAGNVEVLDVTGGLVHPWGMAFLPDGRLLVTERAGRLRIVDTEGNVSPEVPGGPKAYVQGQGGYLDVALDPDFAANQHVWLSYSRPGPGSSSATALGRATMQGDSLTNWEVMFTQTPWFSNGLHFGGRIGFSPEGHVFLTLGERFQFDPAQDLTNHMGAVVRLNRDGSVPEDNPFVGREDALPEIYSYGHRNVQSIAFDPASGDIWEAEYGPLGGDELNLLTPGTNYGWPVVSWGDNYDGSQIPDPDGEAQFTDAVKQWTPVISPSGMIFYTGDVFPEWTGSLVISSLSRQGLVRLNLENGAVANEEIIPLGARIRDVEQGPDGHLYVLTDDRDGHVWRLSPLTAE</sequence>
<comment type="caution">
    <text evidence="3">The sequence shown here is derived from an EMBL/GenBank/DDBJ whole genome shotgun (WGS) entry which is preliminary data.</text>
</comment>